<name>A0A443PS25_9MAGN</name>
<dbReference type="OrthoDB" id="647720at2759"/>
<dbReference type="Proteomes" id="UP000283530">
    <property type="component" value="Unassembled WGS sequence"/>
</dbReference>
<evidence type="ECO:0000256" key="1">
    <source>
        <dbReference type="SAM" id="MobiDB-lite"/>
    </source>
</evidence>
<evidence type="ECO:0000313" key="3">
    <source>
        <dbReference type="Proteomes" id="UP000283530"/>
    </source>
</evidence>
<accession>A0A443PS25</accession>
<feature type="compositionally biased region" description="Basic and acidic residues" evidence="1">
    <location>
        <begin position="119"/>
        <end position="167"/>
    </location>
</feature>
<organism evidence="2 3">
    <name type="scientific">Cinnamomum micranthum f. kanehirae</name>
    <dbReference type="NCBI Taxonomy" id="337451"/>
    <lineage>
        <taxon>Eukaryota</taxon>
        <taxon>Viridiplantae</taxon>
        <taxon>Streptophyta</taxon>
        <taxon>Embryophyta</taxon>
        <taxon>Tracheophyta</taxon>
        <taxon>Spermatophyta</taxon>
        <taxon>Magnoliopsida</taxon>
        <taxon>Magnoliidae</taxon>
        <taxon>Laurales</taxon>
        <taxon>Lauraceae</taxon>
        <taxon>Cinnamomum</taxon>
    </lineage>
</organism>
<dbReference type="EMBL" id="QPKB01000010">
    <property type="protein sequence ID" value="RWR93590.1"/>
    <property type="molecule type" value="Genomic_DNA"/>
</dbReference>
<keyword evidence="3" id="KW-1185">Reference proteome</keyword>
<evidence type="ECO:0000313" key="2">
    <source>
        <dbReference type="EMBL" id="RWR93590.1"/>
    </source>
</evidence>
<reference evidence="2 3" key="1">
    <citation type="journal article" date="2019" name="Nat. Plants">
        <title>Stout camphor tree genome fills gaps in understanding of flowering plant genome evolution.</title>
        <authorList>
            <person name="Chaw S.M."/>
            <person name="Liu Y.C."/>
            <person name="Wu Y.W."/>
            <person name="Wang H.Y."/>
            <person name="Lin C.I."/>
            <person name="Wu C.S."/>
            <person name="Ke H.M."/>
            <person name="Chang L.Y."/>
            <person name="Hsu C.Y."/>
            <person name="Yang H.T."/>
            <person name="Sudianto E."/>
            <person name="Hsu M.H."/>
            <person name="Wu K.P."/>
            <person name="Wang L.N."/>
            <person name="Leebens-Mack J.H."/>
            <person name="Tsai I.J."/>
        </authorList>
    </citation>
    <scope>NUCLEOTIDE SEQUENCE [LARGE SCALE GENOMIC DNA]</scope>
    <source>
        <strain evidence="3">cv. Chaw 1501</strain>
        <tissue evidence="2">Young leaves</tissue>
    </source>
</reference>
<dbReference type="AlphaFoldDB" id="A0A443PS25"/>
<feature type="region of interest" description="Disordered" evidence="1">
    <location>
        <begin position="98"/>
        <end position="187"/>
    </location>
</feature>
<proteinExistence type="predicted"/>
<sequence length="187" mass="20410">MGFSSATLKLAIPPHKALVPGNDANNPKRQMPTTLVQLKSKANHEPPQLKLSRRDAMVCFTTSVATTLLPMNPANARILNADIIQQFIEKFREMAGISKPKADTNSDGEKKKPPVPLNDRPKDKNEKSNEKAGNPKHEAKEAEKPQEKAENSKPKADVSKGDEKPLKPAEPQNSPSTGNPVEAKNPK</sequence>
<protein>
    <submittedName>
        <fullName evidence="2">Uncharacterized protein</fullName>
    </submittedName>
</protein>
<comment type="caution">
    <text evidence="2">The sequence shown here is derived from an EMBL/GenBank/DDBJ whole genome shotgun (WGS) entry which is preliminary data.</text>
</comment>
<gene>
    <name evidence="2" type="ORF">CKAN_02285200</name>
</gene>
<feature type="compositionally biased region" description="Basic and acidic residues" evidence="1">
    <location>
        <begin position="100"/>
        <end position="112"/>
    </location>
</feature>